<dbReference type="GO" id="GO:0046872">
    <property type="term" value="F:metal ion binding"/>
    <property type="evidence" value="ECO:0007669"/>
    <property type="project" value="UniProtKB-KW"/>
</dbReference>
<dbReference type="EMBL" id="FRCX01000006">
    <property type="protein sequence ID" value="SHN27018.1"/>
    <property type="molecule type" value="Genomic_DNA"/>
</dbReference>
<gene>
    <name evidence="6" type="ORF">SAMN05192549_106367</name>
</gene>
<dbReference type="Gene3D" id="3.90.850.10">
    <property type="entry name" value="Fumarylacetoacetase-like, C-terminal domain"/>
    <property type="match status" value="1"/>
</dbReference>
<dbReference type="AlphaFoldDB" id="A0A1M7Q8Z1"/>
<evidence type="ECO:0000256" key="1">
    <source>
        <dbReference type="ARBA" id="ARBA00001946"/>
    </source>
</evidence>
<proteinExistence type="inferred from homology"/>
<comment type="cofactor">
    <cofactor evidence="1">
        <name>Mg(2+)</name>
        <dbReference type="ChEBI" id="CHEBI:18420"/>
    </cofactor>
</comment>
<dbReference type="SUPFAM" id="SSF56529">
    <property type="entry name" value="FAH"/>
    <property type="match status" value="1"/>
</dbReference>
<keyword evidence="4" id="KW-0378">Hydrolase</keyword>
<name>A0A1M7Q8Z1_9BURK</name>
<dbReference type="Proteomes" id="UP000184339">
    <property type="component" value="Unassembled WGS sequence"/>
</dbReference>
<evidence type="ECO:0000256" key="4">
    <source>
        <dbReference type="ARBA" id="ARBA00022801"/>
    </source>
</evidence>
<organism evidence="6 7">
    <name type="scientific">Duganella sacchari</name>
    <dbReference type="NCBI Taxonomy" id="551987"/>
    <lineage>
        <taxon>Bacteria</taxon>
        <taxon>Pseudomonadati</taxon>
        <taxon>Pseudomonadota</taxon>
        <taxon>Betaproteobacteria</taxon>
        <taxon>Burkholderiales</taxon>
        <taxon>Oxalobacteraceae</taxon>
        <taxon>Telluria group</taxon>
        <taxon>Duganella</taxon>
    </lineage>
</organism>
<evidence type="ECO:0000259" key="5">
    <source>
        <dbReference type="Pfam" id="PF01557"/>
    </source>
</evidence>
<dbReference type="GO" id="GO:0019752">
    <property type="term" value="P:carboxylic acid metabolic process"/>
    <property type="evidence" value="ECO:0007669"/>
    <property type="project" value="UniProtKB-ARBA"/>
</dbReference>
<evidence type="ECO:0000313" key="6">
    <source>
        <dbReference type="EMBL" id="SHN27018.1"/>
    </source>
</evidence>
<feature type="domain" description="Fumarylacetoacetase-like C-terminal" evidence="5">
    <location>
        <begin position="72"/>
        <end position="277"/>
    </location>
</feature>
<evidence type="ECO:0000256" key="2">
    <source>
        <dbReference type="ARBA" id="ARBA00010211"/>
    </source>
</evidence>
<dbReference type="InterPro" id="IPR051121">
    <property type="entry name" value="FAH"/>
</dbReference>
<accession>A0A1M7Q8Z1</accession>
<dbReference type="PANTHER" id="PTHR42796:SF4">
    <property type="entry name" value="FUMARYLACETOACETATE HYDROLASE DOMAIN-CONTAINING PROTEIN 2A"/>
    <property type="match status" value="1"/>
</dbReference>
<protein>
    <submittedName>
        <fullName evidence="6">2-keto-4-pentenoate hydratase/2-oxohepta-3-ene-1,7-dioic acid hydratase (Catechol pathway)</fullName>
    </submittedName>
</protein>
<dbReference type="STRING" id="551987.SAMN05192549_106367"/>
<dbReference type="Pfam" id="PF01557">
    <property type="entry name" value="FAA_hydrolase"/>
    <property type="match status" value="1"/>
</dbReference>
<evidence type="ECO:0000256" key="3">
    <source>
        <dbReference type="ARBA" id="ARBA00022723"/>
    </source>
</evidence>
<evidence type="ECO:0000313" key="7">
    <source>
        <dbReference type="Proteomes" id="UP000184339"/>
    </source>
</evidence>
<sequence length="284" mass="30843">MRLVRYGRPGKEKPGLIDEEGKLRDLSGVIADVDAAVLAPKSLRKLEKIPHASLPLVRGNPRFGVPVARVGKFICIGLNYADHAAESGQPVPKEPIVFMKAISALNGPDDAIMLPQGSKKTDWEVELGVIIGTRAQYVSEADALKYVAGYTVVNDVSEREYQLERGGQWDKGKGCDTFGPVGPWLVTSEDLYDVQDLDLYLDVNGKRMQTGNTATMIFSVAQIVSYLSKFMTLEPGDVIATGTPPGVGMGRKPQRYLKKGDTLRLGIAGLGEQQAEVIAWTAKK</sequence>
<dbReference type="RefSeq" id="WP_072786089.1">
    <property type="nucleotide sequence ID" value="NZ_FRCX01000006.1"/>
</dbReference>
<dbReference type="OrthoDB" id="8582489at2"/>
<keyword evidence="7" id="KW-1185">Reference proteome</keyword>
<reference evidence="7" key="1">
    <citation type="submission" date="2016-11" db="EMBL/GenBank/DDBJ databases">
        <authorList>
            <person name="Varghese N."/>
            <person name="Submissions S."/>
        </authorList>
    </citation>
    <scope>NUCLEOTIDE SEQUENCE [LARGE SCALE GENOMIC DNA]</scope>
    <source>
        <strain evidence="7">Sac-22</strain>
    </source>
</reference>
<dbReference type="FunFam" id="3.90.850.10:FF:000002">
    <property type="entry name" value="2-hydroxyhepta-2,4-diene-1,7-dioate isomerase"/>
    <property type="match status" value="1"/>
</dbReference>
<dbReference type="InterPro" id="IPR036663">
    <property type="entry name" value="Fumarylacetoacetase_C_sf"/>
</dbReference>
<dbReference type="PANTHER" id="PTHR42796">
    <property type="entry name" value="FUMARYLACETOACETATE HYDROLASE DOMAIN-CONTAINING PROTEIN 2A-RELATED"/>
    <property type="match status" value="1"/>
</dbReference>
<dbReference type="GO" id="GO:0016787">
    <property type="term" value="F:hydrolase activity"/>
    <property type="evidence" value="ECO:0007669"/>
    <property type="project" value="UniProtKB-KW"/>
</dbReference>
<dbReference type="GO" id="GO:0016853">
    <property type="term" value="F:isomerase activity"/>
    <property type="evidence" value="ECO:0007669"/>
    <property type="project" value="UniProtKB-ARBA"/>
</dbReference>
<comment type="similarity">
    <text evidence="2">Belongs to the FAH family.</text>
</comment>
<keyword evidence="3" id="KW-0479">Metal-binding</keyword>
<dbReference type="InterPro" id="IPR011234">
    <property type="entry name" value="Fumarylacetoacetase-like_C"/>
</dbReference>